<comment type="caution">
    <text evidence="2">The sequence shown here is derived from an EMBL/GenBank/DDBJ whole genome shotgun (WGS) entry which is preliminary data.</text>
</comment>
<dbReference type="AlphaFoldDB" id="A0A8J6P924"/>
<organism evidence="2 3">
    <name type="scientific">Massiliimalia timonensis</name>
    <dbReference type="NCBI Taxonomy" id="1987501"/>
    <lineage>
        <taxon>Bacteria</taxon>
        <taxon>Bacillati</taxon>
        <taxon>Bacillota</taxon>
        <taxon>Clostridia</taxon>
        <taxon>Eubacteriales</taxon>
        <taxon>Oscillospiraceae</taxon>
        <taxon>Massiliimalia</taxon>
    </lineage>
</organism>
<keyword evidence="3" id="KW-1185">Reference proteome</keyword>
<evidence type="ECO:0000313" key="3">
    <source>
        <dbReference type="Proteomes" id="UP000632659"/>
    </source>
</evidence>
<dbReference type="Proteomes" id="UP000632659">
    <property type="component" value="Unassembled WGS sequence"/>
</dbReference>
<name>A0A8J6P924_9FIRM</name>
<gene>
    <name evidence="2" type="ORF">H8702_10950</name>
</gene>
<evidence type="ECO:0000256" key="1">
    <source>
        <dbReference type="SAM" id="Phobius"/>
    </source>
</evidence>
<accession>A0A8J6P924</accession>
<dbReference type="RefSeq" id="WP_154824996.1">
    <property type="nucleotide sequence ID" value="NZ_JACRTL010000007.1"/>
</dbReference>
<protein>
    <submittedName>
        <fullName evidence="2">Uncharacterized protein</fullName>
    </submittedName>
</protein>
<feature type="transmembrane region" description="Helical" evidence="1">
    <location>
        <begin position="150"/>
        <end position="169"/>
    </location>
</feature>
<dbReference type="EMBL" id="JACRTL010000007">
    <property type="protein sequence ID" value="MBC8611609.1"/>
    <property type="molecule type" value="Genomic_DNA"/>
</dbReference>
<keyword evidence="1" id="KW-1133">Transmembrane helix</keyword>
<sequence>MFLLKTGCYNSSTAICSVKINDFPEYIFTDKNDTFTVNTTNTNLVTVTVKYGKPDIPASMGEKLLAMLIYLIDALTSIQKGYIQIPFEYEYSFLLVQNNNSDLLIIVKPSEAFAHQIDIALKSPNCHIEQQSKETTVNFKAIHHIMQKQFVCSLILSFILLLFLGIICFRTANWTVIGLTGCIFVFLLGLIICWKVKWNKTICKLKSAYPPKGEET</sequence>
<keyword evidence="1" id="KW-0472">Membrane</keyword>
<reference evidence="2" key="1">
    <citation type="submission" date="2020-08" db="EMBL/GenBank/DDBJ databases">
        <title>Genome public.</title>
        <authorList>
            <person name="Liu C."/>
            <person name="Sun Q."/>
        </authorList>
    </citation>
    <scope>NUCLEOTIDE SEQUENCE</scope>
    <source>
        <strain evidence="2">NSJ-15</strain>
    </source>
</reference>
<proteinExistence type="predicted"/>
<evidence type="ECO:0000313" key="2">
    <source>
        <dbReference type="EMBL" id="MBC8611609.1"/>
    </source>
</evidence>
<feature type="transmembrane region" description="Helical" evidence="1">
    <location>
        <begin position="175"/>
        <end position="196"/>
    </location>
</feature>
<keyword evidence="1" id="KW-0812">Transmembrane</keyword>